<accession>A0A6G0TVE9</accession>
<keyword evidence="3" id="KW-1185">Reference proteome</keyword>
<keyword evidence="1" id="KW-0472">Membrane</keyword>
<evidence type="ECO:0000313" key="2">
    <source>
        <dbReference type="EMBL" id="KAE9539550.1"/>
    </source>
</evidence>
<gene>
    <name evidence="2" type="ORF">AGLY_004802</name>
</gene>
<organism evidence="2 3">
    <name type="scientific">Aphis glycines</name>
    <name type="common">Soybean aphid</name>
    <dbReference type="NCBI Taxonomy" id="307491"/>
    <lineage>
        <taxon>Eukaryota</taxon>
        <taxon>Metazoa</taxon>
        <taxon>Ecdysozoa</taxon>
        <taxon>Arthropoda</taxon>
        <taxon>Hexapoda</taxon>
        <taxon>Insecta</taxon>
        <taxon>Pterygota</taxon>
        <taxon>Neoptera</taxon>
        <taxon>Paraneoptera</taxon>
        <taxon>Hemiptera</taxon>
        <taxon>Sternorrhyncha</taxon>
        <taxon>Aphidomorpha</taxon>
        <taxon>Aphidoidea</taxon>
        <taxon>Aphididae</taxon>
        <taxon>Aphidini</taxon>
        <taxon>Aphis</taxon>
        <taxon>Aphis</taxon>
    </lineage>
</organism>
<comment type="caution">
    <text evidence="2">The sequence shown here is derived from an EMBL/GenBank/DDBJ whole genome shotgun (WGS) entry which is preliminary data.</text>
</comment>
<reference evidence="2 3" key="1">
    <citation type="submission" date="2019-08" db="EMBL/GenBank/DDBJ databases">
        <title>The genome of the soybean aphid Biotype 1, its phylome, world population structure and adaptation to the North American continent.</title>
        <authorList>
            <person name="Giordano R."/>
            <person name="Donthu R.K."/>
            <person name="Hernandez A.G."/>
            <person name="Wright C.L."/>
            <person name="Zimin A.V."/>
        </authorList>
    </citation>
    <scope>NUCLEOTIDE SEQUENCE [LARGE SCALE GENOMIC DNA]</scope>
    <source>
        <tissue evidence="2">Whole aphids</tissue>
    </source>
</reference>
<dbReference type="Proteomes" id="UP000475862">
    <property type="component" value="Unassembled WGS sequence"/>
</dbReference>
<dbReference type="EMBL" id="VYZN01000014">
    <property type="protein sequence ID" value="KAE9539550.1"/>
    <property type="molecule type" value="Genomic_DNA"/>
</dbReference>
<keyword evidence="1" id="KW-1133">Transmembrane helix</keyword>
<dbReference type="AlphaFoldDB" id="A0A6G0TVE9"/>
<evidence type="ECO:0000256" key="1">
    <source>
        <dbReference type="SAM" id="Phobius"/>
    </source>
</evidence>
<sequence length="202" mass="23945">MYNNPEISANFLVMSNDNSTKDLIIFNISNKKEDTVKNTCKINNYFTVLKYLQNVFKKETTRLNVVYHPYVKNPVHRFTIFKTKTTQTYLVSYKIYLVKKLFFDVWLLKDIQVSTYLVIISLVKKIYFTIYLISLRKINNKQNCYKKTSTHTIQTVLVFKYLWNIMLDTLDIINMLTSALSQIKQTWNLCLLLTFPKLTACK</sequence>
<name>A0A6G0TVE9_APHGL</name>
<protein>
    <submittedName>
        <fullName evidence="2">Uncharacterized protein</fullName>
    </submittedName>
</protein>
<feature type="transmembrane region" description="Helical" evidence="1">
    <location>
        <begin position="113"/>
        <end position="133"/>
    </location>
</feature>
<evidence type="ECO:0000313" key="3">
    <source>
        <dbReference type="Proteomes" id="UP000475862"/>
    </source>
</evidence>
<keyword evidence="1" id="KW-0812">Transmembrane</keyword>
<proteinExistence type="predicted"/>